<keyword evidence="1" id="KW-0808">Transferase</keyword>
<reference evidence="7 8" key="1">
    <citation type="submission" date="2018-11" db="EMBL/GenBank/DDBJ databases">
        <title>Complete genome sequence of Microcystis aeruginosa NIES-102.</title>
        <authorList>
            <person name="Yamaguchi H."/>
            <person name="Suzuki S."/>
            <person name="Kawachi M."/>
        </authorList>
    </citation>
    <scope>NUCLEOTIDE SEQUENCE [LARGE SCALE GENOMIC DNA]</scope>
    <source>
        <strain evidence="7 8">NIES-102</strain>
    </source>
</reference>
<keyword evidence="4 5" id="KW-0067">ATP-binding</keyword>
<dbReference type="Gene3D" id="3.30.200.20">
    <property type="entry name" value="Phosphorylase Kinase, domain 1"/>
    <property type="match status" value="1"/>
</dbReference>
<accession>A0A3G9K0P9</accession>
<gene>
    <name evidence="7" type="ORF">myaer102_32990</name>
</gene>
<feature type="domain" description="Protein kinase" evidence="6">
    <location>
        <begin position="79"/>
        <end position="356"/>
    </location>
</feature>
<evidence type="ECO:0000256" key="5">
    <source>
        <dbReference type="PROSITE-ProRule" id="PRU10141"/>
    </source>
</evidence>
<evidence type="ECO:0000313" key="7">
    <source>
        <dbReference type="EMBL" id="BBH40719.1"/>
    </source>
</evidence>
<keyword evidence="7" id="KW-0723">Serine/threonine-protein kinase</keyword>
<protein>
    <submittedName>
        <fullName evidence="7">Serine/threonine protein kinase</fullName>
    </submittedName>
</protein>
<dbReference type="Pfam" id="PF00069">
    <property type="entry name" value="Pkinase"/>
    <property type="match status" value="1"/>
</dbReference>
<evidence type="ECO:0000256" key="1">
    <source>
        <dbReference type="ARBA" id="ARBA00022679"/>
    </source>
</evidence>
<evidence type="ECO:0000259" key="6">
    <source>
        <dbReference type="PROSITE" id="PS50011"/>
    </source>
</evidence>
<proteinExistence type="predicted"/>
<dbReference type="PANTHER" id="PTHR43289">
    <property type="entry name" value="MITOGEN-ACTIVATED PROTEIN KINASE KINASE KINASE 20-RELATED"/>
    <property type="match status" value="1"/>
</dbReference>
<evidence type="ECO:0000256" key="2">
    <source>
        <dbReference type="ARBA" id="ARBA00022741"/>
    </source>
</evidence>
<dbReference type="PROSITE" id="PS50011">
    <property type="entry name" value="PROTEIN_KINASE_DOM"/>
    <property type="match status" value="1"/>
</dbReference>
<dbReference type="InterPro" id="IPR017441">
    <property type="entry name" value="Protein_kinase_ATP_BS"/>
</dbReference>
<organism evidence="7 8">
    <name type="scientific">Microcystis viridis NIES-102</name>
    <dbReference type="NCBI Taxonomy" id="213615"/>
    <lineage>
        <taxon>Bacteria</taxon>
        <taxon>Bacillati</taxon>
        <taxon>Cyanobacteriota</taxon>
        <taxon>Cyanophyceae</taxon>
        <taxon>Oscillatoriophycideae</taxon>
        <taxon>Chroococcales</taxon>
        <taxon>Microcystaceae</taxon>
        <taxon>Microcystis</taxon>
    </lineage>
</organism>
<dbReference type="InterPro" id="IPR008271">
    <property type="entry name" value="Ser/Thr_kinase_AS"/>
</dbReference>
<name>A0A3G9K0P9_MICVR</name>
<dbReference type="PROSITE" id="PS00107">
    <property type="entry name" value="PROTEIN_KINASE_ATP"/>
    <property type="match status" value="1"/>
</dbReference>
<evidence type="ECO:0000313" key="8">
    <source>
        <dbReference type="Proteomes" id="UP000278152"/>
    </source>
</evidence>
<keyword evidence="3 7" id="KW-0418">Kinase</keyword>
<dbReference type="CDD" id="cd14014">
    <property type="entry name" value="STKc_PknB_like"/>
    <property type="match status" value="1"/>
</dbReference>
<evidence type="ECO:0000256" key="3">
    <source>
        <dbReference type="ARBA" id="ARBA00022777"/>
    </source>
</evidence>
<dbReference type="GO" id="GO:0005524">
    <property type="term" value="F:ATP binding"/>
    <property type="evidence" value="ECO:0007669"/>
    <property type="project" value="UniProtKB-UniRule"/>
</dbReference>
<dbReference type="SMART" id="SM00220">
    <property type="entry name" value="S_TKc"/>
    <property type="match status" value="1"/>
</dbReference>
<dbReference type="GO" id="GO:0004674">
    <property type="term" value="F:protein serine/threonine kinase activity"/>
    <property type="evidence" value="ECO:0007669"/>
    <property type="project" value="UniProtKB-KW"/>
</dbReference>
<dbReference type="KEGG" id="mvz:myaer102_32990"/>
<dbReference type="InterPro" id="IPR011009">
    <property type="entry name" value="Kinase-like_dom_sf"/>
</dbReference>
<dbReference type="EMBL" id="AP019314">
    <property type="protein sequence ID" value="BBH40719.1"/>
    <property type="molecule type" value="Genomic_DNA"/>
</dbReference>
<sequence length="566" mass="64554">MKPLYRKTWLRFLPIVFDLERANQLSLLPDKDLVDLCPLLEPDQVTKNQNSLHQTHYNSHSSLAMSAESRHRSLLANRYQLVELIGSGAMGQVYRAEDKLLGGVTVAVKLLSQTLLSQRMRERFEREATISALLGEKSLHIVKVRDYGVDDKEVPFYVMEFLPGESVSEIIKHQPLPLPRFLNLTRQICFGLECAHNGIILQGEMCPIIHRDIKPSNIMVIQDSGLGELVKILDFGIAKLIQSGESQTQSFMGTLAYCSPEQMEGKELDHRSDIYSFGIMMYEMLTGETPVFPNNPSFGSWYEVHHYAEPRSFNSSLQLPPELEQLILRCLAKAPSDRPSSVTDILQRLERLEPLVKNEIVKKTDDYTSKIKTLDDLNQTIVSAANARDICLKSSWPEDKPRQKIVFSRCLRAADGVFASLWVMLDREDIAVRVASVRYNQFLFLPAPHPMILWITVLYHRQWRPRWLPCYLDLKTPQGQKMTKTLAETGQYWILFFPLEGGPICENVITANIPANQCQILQQWVRDSQLASVGSPQISKRMLKQKLEQLKPQILAKLESELAGQP</sequence>
<dbReference type="PROSITE" id="PS00108">
    <property type="entry name" value="PROTEIN_KINASE_ST"/>
    <property type="match status" value="1"/>
</dbReference>
<dbReference type="Gene3D" id="1.10.510.10">
    <property type="entry name" value="Transferase(Phosphotransferase) domain 1"/>
    <property type="match status" value="1"/>
</dbReference>
<evidence type="ECO:0000256" key="4">
    <source>
        <dbReference type="ARBA" id="ARBA00022840"/>
    </source>
</evidence>
<dbReference type="InterPro" id="IPR000719">
    <property type="entry name" value="Prot_kinase_dom"/>
</dbReference>
<feature type="binding site" evidence="5">
    <location>
        <position position="109"/>
    </location>
    <ligand>
        <name>ATP</name>
        <dbReference type="ChEBI" id="CHEBI:30616"/>
    </ligand>
</feature>
<dbReference type="AlphaFoldDB" id="A0A3G9K0P9"/>
<keyword evidence="2 5" id="KW-0547">Nucleotide-binding</keyword>
<dbReference type="SUPFAM" id="SSF56112">
    <property type="entry name" value="Protein kinase-like (PK-like)"/>
    <property type="match status" value="1"/>
</dbReference>
<dbReference type="PANTHER" id="PTHR43289:SF34">
    <property type="entry name" value="SERINE_THREONINE-PROTEIN KINASE YBDM-RELATED"/>
    <property type="match status" value="1"/>
</dbReference>
<dbReference type="Proteomes" id="UP000278152">
    <property type="component" value="Chromosome"/>
</dbReference>